<dbReference type="GO" id="GO:0032267">
    <property type="term" value="F:tRNA(Ile)-lysidine synthase activity"/>
    <property type="evidence" value="ECO:0007669"/>
    <property type="project" value="UniProtKB-EC"/>
</dbReference>
<evidence type="ECO:0000256" key="2">
    <source>
        <dbReference type="ARBA" id="ARBA00022490"/>
    </source>
</evidence>
<comment type="domain">
    <text evidence="8">The N-terminal region contains the highly conserved SGGXDS motif, predicted to be a P-loop motif involved in ATP binding.</text>
</comment>
<evidence type="ECO:0000256" key="1">
    <source>
        <dbReference type="ARBA" id="ARBA00004496"/>
    </source>
</evidence>
<dbReference type="PANTHER" id="PTHR43033:SF1">
    <property type="entry name" value="TRNA(ILE)-LYSIDINE SYNTHASE-RELATED"/>
    <property type="match status" value="1"/>
</dbReference>
<keyword evidence="5 8" id="KW-0547">Nucleotide-binding</keyword>
<proteinExistence type="inferred from homology"/>
<dbReference type="GO" id="GO:0005524">
    <property type="term" value="F:ATP binding"/>
    <property type="evidence" value="ECO:0007669"/>
    <property type="project" value="UniProtKB-UniRule"/>
</dbReference>
<evidence type="ECO:0000256" key="4">
    <source>
        <dbReference type="ARBA" id="ARBA00022694"/>
    </source>
</evidence>
<dbReference type="SUPFAM" id="SSF56037">
    <property type="entry name" value="PheT/TilS domain"/>
    <property type="match status" value="1"/>
</dbReference>
<dbReference type="InterPro" id="IPR012796">
    <property type="entry name" value="Lysidine-tRNA-synth_C"/>
</dbReference>
<evidence type="ECO:0000256" key="6">
    <source>
        <dbReference type="ARBA" id="ARBA00022840"/>
    </source>
</evidence>
<keyword evidence="2 8" id="KW-0963">Cytoplasm</keyword>
<dbReference type="Pfam" id="PF01171">
    <property type="entry name" value="ATP_bind_3"/>
    <property type="match status" value="1"/>
</dbReference>
<organism evidence="10 11">
    <name type="scientific">Faecalibacter macacae</name>
    <dbReference type="NCBI Taxonomy" id="1859289"/>
    <lineage>
        <taxon>Bacteria</taxon>
        <taxon>Pseudomonadati</taxon>
        <taxon>Bacteroidota</taxon>
        <taxon>Flavobacteriia</taxon>
        <taxon>Flavobacteriales</taxon>
        <taxon>Weeksellaceae</taxon>
        <taxon>Faecalibacter</taxon>
    </lineage>
</organism>
<sequence>MNTSIYDTFREVLLHHNTNEFKYLLAISGGIDSMVLLDLFRQTSTQFQVAHCNFQLRGEDSIGDEEFVRNYCAKHLIPFHSVRFNIKEYKQSGNYSTEMACRNLRYNWFDEVMNLNRLDYLVTAHHLNDNIETFMINLSRGTGIKGLVGMKISNENIFRPLIECSKQSILDYAESNKIQWREDYTNQTDDYVRNKIRHHITPILNEIHPNFESNFQKTISILNNSESFIQNQINQIREELIPNEISSIIPINKLDQLSNKDFVQFYLFEKYGFNNFNLIDKLKVSENSSEIRSKEYRLIKDRENLLLQKIEPMLLDEIIIEQGEVEINSLNLKFVQSKNQMEEAKEILDLDKLIFPLKLRKQKEGDFFYPLGMKGRKKLISKFFKDLKLSKVEKEESWLLVDEKDRIVWVVNYRLDERFKIEENSKNFLNIIEC</sequence>
<evidence type="ECO:0000256" key="7">
    <source>
        <dbReference type="ARBA" id="ARBA00048539"/>
    </source>
</evidence>
<evidence type="ECO:0000313" key="11">
    <source>
        <dbReference type="Proteomes" id="UP000275348"/>
    </source>
</evidence>
<evidence type="ECO:0000256" key="8">
    <source>
        <dbReference type="HAMAP-Rule" id="MF_01161"/>
    </source>
</evidence>
<dbReference type="EMBL" id="RDOJ01000009">
    <property type="protein sequence ID" value="RLZ09765.1"/>
    <property type="molecule type" value="Genomic_DNA"/>
</dbReference>
<dbReference type="GO" id="GO:0006400">
    <property type="term" value="P:tRNA modification"/>
    <property type="evidence" value="ECO:0007669"/>
    <property type="project" value="UniProtKB-UniRule"/>
</dbReference>
<reference evidence="10 11" key="1">
    <citation type="submission" date="2018-10" db="EMBL/GenBank/DDBJ databases">
        <authorList>
            <person name="Chen X."/>
        </authorList>
    </citation>
    <scope>NUCLEOTIDE SEQUENCE [LARGE SCALE GENOMIC DNA]</scope>
    <source>
        <strain evidence="10 11">YIM 102668</strain>
    </source>
</reference>
<evidence type="ECO:0000256" key="5">
    <source>
        <dbReference type="ARBA" id="ARBA00022741"/>
    </source>
</evidence>
<name>A0A3L9M9M8_9FLAO</name>
<dbReference type="SUPFAM" id="SSF52402">
    <property type="entry name" value="Adenine nucleotide alpha hydrolases-like"/>
    <property type="match status" value="1"/>
</dbReference>
<dbReference type="InterPro" id="IPR014729">
    <property type="entry name" value="Rossmann-like_a/b/a_fold"/>
</dbReference>
<comment type="caution">
    <text evidence="10">The sequence shown here is derived from an EMBL/GenBank/DDBJ whole genome shotgun (WGS) entry which is preliminary data.</text>
</comment>
<dbReference type="HAMAP" id="MF_01161">
    <property type="entry name" value="tRNA_Ile_lys_synt"/>
    <property type="match status" value="1"/>
</dbReference>
<dbReference type="InterPro" id="IPR012094">
    <property type="entry name" value="tRNA_Ile_lys_synt"/>
</dbReference>
<comment type="catalytic activity">
    <reaction evidence="7 8">
        <text>cytidine(34) in tRNA(Ile2) + L-lysine + ATP = lysidine(34) in tRNA(Ile2) + AMP + diphosphate + H(+)</text>
        <dbReference type="Rhea" id="RHEA:43744"/>
        <dbReference type="Rhea" id="RHEA-COMP:10625"/>
        <dbReference type="Rhea" id="RHEA-COMP:10670"/>
        <dbReference type="ChEBI" id="CHEBI:15378"/>
        <dbReference type="ChEBI" id="CHEBI:30616"/>
        <dbReference type="ChEBI" id="CHEBI:32551"/>
        <dbReference type="ChEBI" id="CHEBI:33019"/>
        <dbReference type="ChEBI" id="CHEBI:82748"/>
        <dbReference type="ChEBI" id="CHEBI:83665"/>
        <dbReference type="ChEBI" id="CHEBI:456215"/>
        <dbReference type="EC" id="6.3.4.19"/>
    </reaction>
</comment>
<comment type="function">
    <text evidence="8">Ligates lysine onto the cytidine present at position 34 of the AUA codon-specific tRNA(Ile) that contains the anticodon CAU, in an ATP-dependent manner. Cytidine is converted to lysidine, thus changing the amino acid specificity of the tRNA from methionine to isoleucine.</text>
</comment>
<protein>
    <recommendedName>
        <fullName evidence="8">tRNA(Ile)-lysidine synthase</fullName>
        <ecNumber evidence="8">6.3.4.19</ecNumber>
    </recommendedName>
    <alternativeName>
        <fullName evidence="8">tRNA(Ile)-2-lysyl-cytidine synthase</fullName>
    </alternativeName>
    <alternativeName>
        <fullName evidence="8">tRNA(Ile)-lysidine synthetase</fullName>
    </alternativeName>
</protein>
<feature type="domain" description="Lysidine-tRNA(Ile) synthetase C-terminal" evidence="9">
    <location>
        <begin position="357"/>
        <end position="431"/>
    </location>
</feature>
<dbReference type="EC" id="6.3.4.19" evidence="8"/>
<dbReference type="NCBIfam" id="TIGR02433">
    <property type="entry name" value="lysidine_TilS_C"/>
    <property type="match status" value="1"/>
</dbReference>
<comment type="similarity">
    <text evidence="8">Belongs to the tRNA(Ile)-lysidine synthase family.</text>
</comment>
<dbReference type="GO" id="GO:0005737">
    <property type="term" value="C:cytoplasm"/>
    <property type="evidence" value="ECO:0007669"/>
    <property type="project" value="UniProtKB-SubCell"/>
</dbReference>
<dbReference type="RefSeq" id="WP_121934718.1">
    <property type="nucleotide sequence ID" value="NZ_RDOJ01000009.1"/>
</dbReference>
<dbReference type="CDD" id="cd01992">
    <property type="entry name" value="TilS_N"/>
    <property type="match status" value="1"/>
</dbReference>
<evidence type="ECO:0000259" key="9">
    <source>
        <dbReference type="SMART" id="SM00977"/>
    </source>
</evidence>
<dbReference type="InterPro" id="IPR011063">
    <property type="entry name" value="TilS/TtcA_N"/>
</dbReference>
<keyword evidence="3 8" id="KW-0436">Ligase</keyword>
<comment type="subcellular location">
    <subcellularLocation>
        <location evidence="1 8">Cytoplasm</location>
    </subcellularLocation>
</comment>
<dbReference type="Gene3D" id="3.40.50.620">
    <property type="entry name" value="HUPs"/>
    <property type="match status" value="1"/>
</dbReference>
<dbReference type="Pfam" id="PF11734">
    <property type="entry name" value="TilS_C"/>
    <property type="match status" value="1"/>
</dbReference>
<keyword evidence="11" id="KW-1185">Reference proteome</keyword>
<dbReference type="Proteomes" id="UP000275348">
    <property type="component" value="Unassembled WGS sequence"/>
</dbReference>
<dbReference type="NCBIfam" id="TIGR02432">
    <property type="entry name" value="lysidine_TilS_N"/>
    <property type="match status" value="1"/>
</dbReference>
<accession>A0A3L9M9M8</accession>
<keyword evidence="4 8" id="KW-0819">tRNA processing</keyword>
<evidence type="ECO:0000256" key="3">
    <source>
        <dbReference type="ARBA" id="ARBA00022598"/>
    </source>
</evidence>
<evidence type="ECO:0000313" key="10">
    <source>
        <dbReference type="EMBL" id="RLZ09765.1"/>
    </source>
</evidence>
<dbReference type="InterPro" id="IPR012795">
    <property type="entry name" value="tRNA_Ile_lys_synt_N"/>
</dbReference>
<dbReference type="OrthoDB" id="9807403at2"/>
<gene>
    <name evidence="8 10" type="primary">tilS</name>
    <name evidence="10" type="ORF">EAH69_08235</name>
</gene>
<dbReference type="PANTHER" id="PTHR43033">
    <property type="entry name" value="TRNA(ILE)-LYSIDINE SYNTHASE-RELATED"/>
    <property type="match status" value="1"/>
</dbReference>
<dbReference type="SMART" id="SM00977">
    <property type="entry name" value="TilS_C"/>
    <property type="match status" value="1"/>
</dbReference>
<feature type="binding site" evidence="8">
    <location>
        <begin position="28"/>
        <end position="33"/>
    </location>
    <ligand>
        <name>ATP</name>
        <dbReference type="ChEBI" id="CHEBI:30616"/>
    </ligand>
</feature>
<keyword evidence="6 8" id="KW-0067">ATP-binding</keyword>
<dbReference type="AlphaFoldDB" id="A0A3L9M9M8"/>